<name>A0A0K1QE25_9BACT</name>
<reference evidence="1 2" key="1">
    <citation type="submission" date="2015-08" db="EMBL/GenBank/DDBJ databases">
        <authorList>
            <person name="Babu N.S."/>
            <person name="Beckwith C.J."/>
            <person name="Beseler K.G."/>
            <person name="Brison A."/>
            <person name="Carone J.V."/>
            <person name="Caskin T.P."/>
            <person name="Diamond M."/>
            <person name="Durham M.E."/>
            <person name="Foxe J.M."/>
            <person name="Go M."/>
            <person name="Henderson B.A."/>
            <person name="Jones I.B."/>
            <person name="McGettigan J.A."/>
            <person name="Micheletti S.J."/>
            <person name="Nasrallah M.E."/>
            <person name="Ortiz D."/>
            <person name="Piller C.R."/>
            <person name="Privatt S.R."/>
            <person name="Schneider S.L."/>
            <person name="Sharp S."/>
            <person name="Smith T.C."/>
            <person name="Stanton J.D."/>
            <person name="Ullery H.E."/>
            <person name="Wilson R.J."/>
            <person name="Serrano M.G."/>
            <person name="Buck G."/>
            <person name="Lee V."/>
            <person name="Wang Y."/>
            <person name="Carvalho R."/>
            <person name="Voegtly L."/>
            <person name="Shi R."/>
            <person name="Duckworth R."/>
            <person name="Johnson A."/>
            <person name="Loviza R."/>
            <person name="Walstead R."/>
            <person name="Shah Z."/>
            <person name="Kiflezghi M."/>
            <person name="Wade K."/>
            <person name="Ball S.L."/>
            <person name="Bradley K.W."/>
            <person name="Asai D.J."/>
            <person name="Bowman C.A."/>
            <person name="Russell D.A."/>
            <person name="Pope W.H."/>
            <person name="Jacobs-Sera D."/>
            <person name="Hendrix R.W."/>
            <person name="Hatfull G.F."/>
        </authorList>
    </citation>
    <scope>NUCLEOTIDE SEQUENCE [LARGE SCALE GENOMIC DNA]</scope>
    <source>
        <strain evidence="1 2">DSM 27648</strain>
    </source>
</reference>
<organism evidence="1 2">
    <name type="scientific">Labilithrix luteola</name>
    <dbReference type="NCBI Taxonomy" id="1391654"/>
    <lineage>
        <taxon>Bacteria</taxon>
        <taxon>Pseudomonadati</taxon>
        <taxon>Myxococcota</taxon>
        <taxon>Polyangia</taxon>
        <taxon>Polyangiales</taxon>
        <taxon>Labilitrichaceae</taxon>
        <taxon>Labilithrix</taxon>
    </lineage>
</organism>
<evidence type="ECO:0000313" key="1">
    <source>
        <dbReference type="EMBL" id="AKV03680.1"/>
    </source>
</evidence>
<dbReference type="EMBL" id="CP012333">
    <property type="protein sequence ID" value="AKV03680.1"/>
    <property type="molecule type" value="Genomic_DNA"/>
</dbReference>
<dbReference type="Proteomes" id="UP000064967">
    <property type="component" value="Chromosome"/>
</dbReference>
<evidence type="ECO:0000313" key="2">
    <source>
        <dbReference type="Proteomes" id="UP000064967"/>
    </source>
</evidence>
<proteinExistence type="predicted"/>
<accession>A0A0K1QE25</accession>
<dbReference type="AlphaFoldDB" id="A0A0K1QE25"/>
<dbReference type="KEGG" id="llu:AKJ09_10343"/>
<keyword evidence="2" id="KW-1185">Reference proteome</keyword>
<gene>
    <name evidence="1" type="ORF">AKJ09_10343</name>
</gene>
<protein>
    <submittedName>
        <fullName evidence="1">Uncharacterized protein</fullName>
    </submittedName>
</protein>
<sequence length="40" mass="4369">MVYQGRGVLGATRSRLAKEPPTHAVRTMGVGVCARLLRME</sequence>